<dbReference type="EMBL" id="RBVX01000039">
    <property type="protein sequence ID" value="RSL30332.1"/>
    <property type="molecule type" value="Genomic_DNA"/>
</dbReference>
<feature type="region of interest" description="Disordered" evidence="1">
    <location>
        <begin position="34"/>
        <end position="70"/>
    </location>
</feature>
<protein>
    <submittedName>
        <fullName evidence="2">Uncharacterized protein</fullName>
    </submittedName>
</protein>
<evidence type="ECO:0000313" key="3">
    <source>
        <dbReference type="Proteomes" id="UP000275076"/>
    </source>
</evidence>
<dbReference type="RefSeq" id="WP_125560922.1">
    <property type="nucleotide sequence ID" value="NZ_RBVX01000039.1"/>
</dbReference>
<reference evidence="2 3" key="1">
    <citation type="submission" date="2018-10" db="EMBL/GenBank/DDBJ databases">
        <title>Draft genome sequence of Bacillus salarius IM0101, isolated from a hypersaline soil in Inner Mongolia, China.</title>
        <authorList>
            <person name="Yamprayoonswat W."/>
            <person name="Boonvisut S."/>
            <person name="Jumpathong W."/>
            <person name="Sittihan S."/>
            <person name="Ruangsuj P."/>
            <person name="Wanthongcharoen S."/>
            <person name="Thongpramul N."/>
            <person name="Pimmason S."/>
            <person name="Yu B."/>
            <person name="Yasawong M."/>
        </authorList>
    </citation>
    <scope>NUCLEOTIDE SEQUENCE [LARGE SCALE GENOMIC DNA]</scope>
    <source>
        <strain evidence="2 3">IM0101</strain>
    </source>
</reference>
<name>A0A428MW35_9BACI</name>
<comment type="caution">
    <text evidence="2">The sequence shown here is derived from an EMBL/GenBank/DDBJ whole genome shotgun (WGS) entry which is preliminary data.</text>
</comment>
<feature type="compositionally biased region" description="Gly residues" evidence="1">
    <location>
        <begin position="44"/>
        <end position="55"/>
    </location>
</feature>
<dbReference type="InterPro" id="IPR022121">
    <property type="entry name" value="Peptidase_M73_camelysin"/>
</dbReference>
<organism evidence="2 3">
    <name type="scientific">Salibacterium salarium</name>
    <dbReference type="NCBI Taxonomy" id="284579"/>
    <lineage>
        <taxon>Bacteria</taxon>
        <taxon>Bacillati</taxon>
        <taxon>Bacillota</taxon>
        <taxon>Bacilli</taxon>
        <taxon>Bacillales</taxon>
        <taxon>Bacillaceae</taxon>
    </lineage>
</organism>
<sequence length="131" mass="14552">MKNEGSLDIGSVLLDTSFEVDESDFANYILVTISKSDSNQSPGNGKGPDGKGPPGLGNKPSHSPKDKNIIKNIPLHELEEQEQELLEGIDDSEKLTVTFEFEKTEDQNHLQGETLTFDWIFKAMQTDGEER</sequence>
<evidence type="ECO:0000256" key="1">
    <source>
        <dbReference type="SAM" id="MobiDB-lite"/>
    </source>
</evidence>
<gene>
    <name evidence="2" type="ORF">D7Z54_26695</name>
</gene>
<dbReference type="AlphaFoldDB" id="A0A428MW35"/>
<dbReference type="Pfam" id="PF12389">
    <property type="entry name" value="Peptidase_M73"/>
    <property type="match status" value="1"/>
</dbReference>
<keyword evidence="3" id="KW-1185">Reference proteome</keyword>
<dbReference type="OrthoDB" id="2660939at2"/>
<proteinExistence type="predicted"/>
<dbReference type="Proteomes" id="UP000275076">
    <property type="component" value="Unassembled WGS sequence"/>
</dbReference>
<evidence type="ECO:0000313" key="2">
    <source>
        <dbReference type="EMBL" id="RSL30332.1"/>
    </source>
</evidence>
<accession>A0A428MW35</accession>